<organism evidence="1 2">
    <name type="scientific">Theileria orientalis</name>
    <dbReference type="NCBI Taxonomy" id="68886"/>
    <lineage>
        <taxon>Eukaryota</taxon>
        <taxon>Sar</taxon>
        <taxon>Alveolata</taxon>
        <taxon>Apicomplexa</taxon>
        <taxon>Aconoidasida</taxon>
        <taxon>Piroplasmida</taxon>
        <taxon>Theileriidae</taxon>
        <taxon>Theileria</taxon>
    </lineage>
</organism>
<proteinExistence type="predicted"/>
<dbReference type="EMBL" id="CP056072">
    <property type="protein sequence ID" value="UKK02897.2"/>
    <property type="molecule type" value="Genomic_DNA"/>
</dbReference>
<dbReference type="AlphaFoldDB" id="A0A976QW47"/>
<name>A0A976QW47_THEOR</name>
<evidence type="ECO:0000313" key="1">
    <source>
        <dbReference type="EMBL" id="UKK02897.2"/>
    </source>
</evidence>
<evidence type="ECO:0000313" key="2">
    <source>
        <dbReference type="Proteomes" id="UP000244811"/>
    </source>
</evidence>
<gene>
    <name evidence="1" type="ORF">MACK_002995</name>
</gene>
<sequence length="299" mass="34646">MIRFTFRLLTNKKHFSSLIHDVFNKETKWSNVDSLITNKSSEKGKHTPDSILNVANKGLRFQIFDASFWNQINDLAVELKDSFTPSHWVKLIHIYKRIKIRNINLYNIALEQLDYDFNSLSLKELSILALSFSYFSICQPPLFNSIVNTICCRHEIGKLKELESLINSRINNTQAEYMPTNTQITTQKTCDTVSYIHLISAYAKCGFDSKPLFEVATDNIIKNIKSGLIIPSNLIMKFVNSYSRFGYRHKELFDLLCDQILTSNLPDEDLHTIKNIFSQLNYENEKMNAIFSYRLGNSN</sequence>
<dbReference type="Proteomes" id="UP000244811">
    <property type="component" value="Chromosome 4"/>
</dbReference>
<accession>A0A976QW47</accession>
<reference evidence="1" key="1">
    <citation type="submission" date="2022-07" db="EMBL/GenBank/DDBJ databases">
        <title>Evaluation of T. orientalis genome assembly methods using nanopore sequencing and analysis of variation between genomes.</title>
        <authorList>
            <person name="Yam J."/>
            <person name="Micallef M.L."/>
            <person name="Liu M."/>
            <person name="Djordjevic S.P."/>
            <person name="Bogema D.R."/>
            <person name="Jenkins C."/>
        </authorList>
    </citation>
    <scope>NUCLEOTIDE SEQUENCE</scope>
    <source>
        <strain evidence="1">Goon Nure</strain>
    </source>
</reference>
<protein>
    <submittedName>
        <fullName evidence="1">Uncharacterized protein</fullName>
    </submittedName>
</protein>